<dbReference type="Pfam" id="PF00156">
    <property type="entry name" value="Pribosyltran"/>
    <property type="match status" value="1"/>
</dbReference>
<gene>
    <name evidence="2" type="ORF">C7M71_009850</name>
</gene>
<keyword evidence="3" id="KW-1185">Reference proteome</keyword>
<dbReference type="InterPro" id="IPR000836">
    <property type="entry name" value="PRTase_dom"/>
</dbReference>
<feature type="domain" description="Phosphoribosyltransferase" evidence="1">
    <location>
        <begin position="11"/>
        <end position="182"/>
    </location>
</feature>
<dbReference type="RefSeq" id="WP_111490247.1">
    <property type="nucleotide sequence ID" value="NZ_CP031264.1"/>
</dbReference>
<evidence type="ECO:0000259" key="1">
    <source>
        <dbReference type="Pfam" id="PF00156"/>
    </source>
</evidence>
<dbReference type="EMBL" id="CP031264">
    <property type="protein sequence ID" value="AXI81307.1"/>
    <property type="molecule type" value="Genomic_DNA"/>
</dbReference>
<name>A0A345T5Q2_9ACTN</name>
<evidence type="ECO:0000313" key="2">
    <source>
        <dbReference type="EMBL" id="AXI81307.1"/>
    </source>
</evidence>
<dbReference type="SUPFAM" id="SSF53271">
    <property type="entry name" value="PRTase-like"/>
    <property type="match status" value="1"/>
</dbReference>
<protein>
    <submittedName>
        <fullName evidence="2">Phosphoribosyltransferase</fullName>
    </submittedName>
</protein>
<reference evidence="3" key="1">
    <citation type="submission" date="2018-07" db="EMBL/GenBank/DDBJ databases">
        <title>Streptacidiphilus bronchialis DSM 106435 chromosome.</title>
        <authorList>
            <person name="Batra D."/>
            <person name="Gulvik C.A."/>
        </authorList>
    </citation>
    <scope>NUCLEOTIDE SEQUENCE [LARGE SCALE GENOMIC DNA]</scope>
    <source>
        <strain evidence="3">DSM 106435</strain>
    </source>
</reference>
<keyword evidence="2" id="KW-0808">Transferase</keyword>
<sequence length="213" mass="23208">MRFQDRREAGRALAEELRERQRAGALPEPLVFGLPRGGLPVAREVADALGAPLEALVARKIGAPGQPELAIGAIAGEAPPLWDQEALRWLHATPEELAPLAERERVELRRREALYRQGRPVPELAGRTAVVVDDGLATGFTARAALRSVRIRHPARLVLAVPVGSREATEALAAEADEVVCLHQPYVFGSVGRWYEDFGQLTDDQVLELLRGG</sequence>
<proteinExistence type="predicted"/>
<accession>A0A345T5Q2</accession>
<keyword evidence="2" id="KW-0328">Glycosyltransferase</keyword>
<dbReference type="Gene3D" id="3.40.50.2020">
    <property type="match status" value="1"/>
</dbReference>
<dbReference type="AlphaFoldDB" id="A0A345T5Q2"/>
<dbReference type="InterPro" id="IPR029057">
    <property type="entry name" value="PRTase-like"/>
</dbReference>
<dbReference type="Gene3D" id="3.30.1310.20">
    <property type="entry name" value="PRTase-like"/>
    <property type="match status" value="1"/>
</dbReference>
<dbReference type="OrthoDB" id="9810066at2"/>
<dbReference type="CDD" id="cd06223">
    <property type="entry name" value="PRTases_typeI"/>
    <property type="match status" value="1"/>
</dbReference>
<dbReference type="GO" id="GO:0016757">
    <property type="term" value="F:glycosyltransferase activity"/>
    <property type="evidence" value="ECO:0007669"/>
    <property type="project" value="UniProtKB-KW"/>
</dbReference>
<dbReference type="KEGG" id="stri:C7M71_009850"/>
<organism evidence="2 3">
    <name type="scientific">Peterkaempfera bronchialis</name>
    <dbReference type="NCBI Taxonomy" id="2126346"/>
    <lineage>
        <taxon>Bacteria</taxon>
        <taxon>Bacillati</taxon>
        <taxon>Actinomycetota</taxon>
        <taxon>Actinomycetes</taxon>
        <taxon>Kitasatosporales</taxon>
        <taxon>Streptomycetaceae</taxon>
        <taxon>Peterkaempfera</taxon>
    </lineage>
</organism>
<evidence type="ECO:0000313" key="3">
    <source>
        <dbReference type="Proteomes" id="UP000249340"/>
    </source>
</evidence>
<dbReference type="Proteomes" id="UP000249340">
    <property type="component" value="Chromosome"/>
</dbReference>